<dbReference type="OrthoDB" id="4036116at2759"/>
<dbReference type="EMBL" id="HE978320">
    <property type="protein sequence ID" value="CCK71348.1"/>
    <property type="molecule type" value="Genomic_DNA"/>
</dbReference>
<name>J7RNY3_HUIN7</name>
<dbReference type="Proteomes" id="UP000006310">
    <property type="component" value="Chromosome 7"/>
</dbReference>
<dbReference type="RefSeq" id="XP_022465594.1">
    <property type="nucleotide sequence ID" value="XM_022609171.1"/>
</dbReference>
<dbReference type="HOGENOM" id="CLU_055872_1_0_1"/>
<organism evidence="2 3">
    <name type="scientific">Huiozyma naganishii (strain ATCC MYA-139 / BCRC 22969 / CBS 8797 / KCTC 17520 / NBRC 10181 / NCYC 3082 / Yp74L-3)</name>
    <name type="common">Yeast</name>
    <name type="synonym">Kazachstania naganishii</name>
    <dbReference type="NCBI Taxonomy" id="1071383"/>
    <lineage>
        <taxon>Eukaryota</taxon>
        <taxon>Fungi</taxon>
        <taxon>Dikarya</taxon>
        <taxon>Ascomycota</taxon>
        <taxon>Saccharomycotina</taxon>
        <taxon>Saccharomycetes</taxon>
        <taxon>Saccharomycetales</taxon>
        <taxon>Saccharomycetaceae</taxon>
        <taxon>Huiozyma</taxon>
    </lineage>
</organism>
<feature type="region of interest" description="Disordered" evidence="1">
    <location>
        <begin position="266"/>
        <end position="306"/>
    </location>
</feature>
<dbReference type="STRING" id="1071383.J7RNY3"/>
<dbReference type="AlphaFoldDB" id="J7RNY3"/>
<proteinExistence type="predicted"/>
<reference evidence="3" key="2">
    <citation type="submission" date="2012-08" db="EMBL/GenBank/DDBJ databases">
        <title>Genome sequence of Kazachstania naganishii.</title>
        <authorList>
            <person name="Gordon J.L."/>
            <person name="Armisen D."/>
            <person name="Proux-Wera E."/>
            <person name="OhEigeartaigh S.S."/>
            <person name="Byrne K.P."/>
            <person name="Wolfe K.H."/>
        </authorList>
    </citation>
    <scope>NUCLEOTIDE SEQUENCE [LARGE SCALE GENOMIC DNA]</scope>
    <source>
        <strain evidence="3">ATCC MYA-139 / BCRC 22969 / CBS 8797 / CCRC 22969 / KCTC 17520 / NBRC 10181 / NCYC 3082</strain>
    </source>
</reference>
<sequence length="387" mass="42790">MYMEVSGFEKETYRTGQLLIAVLVQGVHIHICVLAKFRAGNCCIWPTFYTHIVIYTRTFALYSLCVMAAVGKPAHLGAVAGSGDSKIDRIKELLKDGDTLSEDIKGLVSTIKPKEFESYHDFFIIHSFRKGRSESGRVDIDRIRRRQVGKYYERIKRDSTKEQTPPVTAGPEDTDYSTAAPSRAGSASLGDSSNSVTESNALDFPTIEQPQLNPEKDSLFEQDATTVVNPGQFDKIRADISTESIIGPLYPLSNTDANYIRRSSRISSKNTVTGDAGGSEAGSQPQPVSRRSSASKSDSTEDGELEIKDLYESLVPKTDSPNRRSDWILPPRLRYTPDKQLRTKPVVNSIKINELIATDQITIILSRFEGGLAGIRKRPKLASTPIP</sequence>
<feature type="region of interest" description="Disordered" evidence="1">
    <location>
        <begin position="155"/>
        <end position="198"/>
    </location>
</feature>
<dbReference type="eggNOG" id="ENOG502S1B3">
    <property type="taxonomic scope" value="Eukaryota"/>
</dbReference>
<protein>
    <submittedName>
        <fullName evidence="2">Uncharacterized protein</fullName>
    </submittedName>
</protein>
<gene>
    <name evidence="2" type="primary">KNAG0G02910</name>
    <name evidence="2" type="ordered locus">KNAG_0G02910</name>
</gene>
<evidence type="ECO:0000313" key="2">
    <source>
        <dbReference type="EMBL" id="CCK71348.1"/>
    </source>
</evidence>
<accession>J7RNY3</accession>
<dbReference type="KEGG" id="kng:KNAG_0G02910"/>
<reference evidence="2 3" key="1">
    <citation type="journal article" date="2011" name="Proc. Natl. Acad. Sci. U.S.A.">
        <title>Evolutionary erosion of yeast sex chromosomes by mating-type switching accidents.</title>
        <authorList>
            <person name="Gordon J.L."/>
            <person name="Armisen D."/>
            <person name="Proux-Wera E."/>
            <person name="Oheigeartaigh S.S."/>
            <person name="Byrne K.P."/>
            <person name="Wolfe K.H."/>
        </authorList>
    </citation>
    <scope>NUCLEOTIDE SEQUENCE [LARGE SCALE GENOMIC DNA]</scope>
    <source>
        <strain evidence="3">ATCC MYA-139 / BCRC 22969 / CBS 8797 / CCRC 22969 / KCTC 17520 / NBRC 10181 / NCYC 3082</strain>
    </source>
</reference>
<dbReference type="GeneID" id="34527072"/>
<feature type="compositionally biased region" description="Polar residues" evidence="1">
    <location>
        <begin position="189"/>
        <end position="198"/>
    </location>
</feature>
<keyword evidence="3" id="KW-1185">Reference proteome</keyword>
<evidence type="ECO:0000256" key="1">
    <source>
        <dbReference type="SAM" id="MobiDB-lite"/>
    </source>
</evidence>
<evidence type="ECO:0000313" key="3">
    <source>
        <dbReference type="Proteomes" id="UP000006310"/>
    </source>
</evidence>